<organism evidence="2 3">
    <name type="scientific">Paenibacillus antibioticophila</name>
    <dbReference type="NCBI Taxonomy" id="1274374"/>
    <lineage>
        <taxon>Bacteria</taxon>
        <taxon>Bacillati</taxon>
        <taxon>Bacillota</taxon>
        <taxon>Bacilli</taxon>
        <taxon>Bacillales</taxon>
        <taxon>Paenibacillaceae</taxon>
        <taxon>Paenibacillus</taxon>
    </lineage>
</organism>
<sequence length="107" mass="11990">MRISLHFDSHSEARLRELQVQTPSVFKLLYDTEDCGCNGVPAIQIIRQPLDTDLPIDAAPFTFVVDQQQASLFDAQMQLEANLPLPSFKLSSPSGLFSSNVRLQDLR</sequence>
<reference evidence="2 3" key="1">
    <citation type="submission" date="2021-03" db="EMBL/GenBank/DDBJ databases">
        <title>Antimicrobial resistance genes in bacteria isolated from Japanese honey, and their potential for conferring macrolide and lincosamide resistance in the American foulbrood pathogen Paenibacillus larvae.</title>
        <authorList>
            <person name="Okamoto M."/>
            <person name="Kumagai M."/>
            <person name="Kanamori H."/>
            <person name="Takamatsu D."/>
        </authorList>
    </citation>
    <scope>NUCLEOTIDE SEQUENCE [LARGE SCALE GENOMIC DNA]</scope>
    <source>
        <strain evidence="2 3">J41TS12</strain>
    </source>
</reference>
<dbReference type="Pfam" id="PF01521">
    <property type="entry name" value="Fe-S_biosyn"/>
    <property type="match status" value="1"/>
</dbReference>
<accession>A0A920CGU7</accession>
<gene>
    <name evidence="2" type="ORF">J41TS12_13350</name>
</gene>
<dbReference type="AlphaFoldDB" id="A0A920CGU7"/>
<proteinExistence type="predicted"/>
<dbReference type="Gene3D" id="2.60.300.12">
    <property type="entry name" value="HesB-like domain"/>
    <property type="match status" value="1"/>
</dbReference>
<dbReference type="InterPro" id="IPR035903">
    <property type="entry name" value="HesB-like_dom_sf"/>
</dbReference>
<evidence type="ECO:0000313" key="2">
    <source>
        <dbReference type="EMBL" id="GIO36474.1"/>
    </source>
</evidence>
<dbReference type="RefSeq" id="WP_212938833.1">
    <property type="nucleotide sequence ID" value="NZ_BORR01000004.1"/>
</dbReference>
<evidence type="ECO:0000259" key="1">
    <source>
        <dbReference type="Pfam" id="PF01521"/>
    </source>
</evidence>
<dbReference type="Proteomes" id="UP000681162">
    <property type="component" value="Unassembled WGS sequence"/>
</dbReference>
<evidence type="ECO:0000313" key="3">
    <source>
        <dbReference type="Proteomes" id="UP000681162"/>
    </source>
</evidence>
<comment type="caution">
    <text evidence="2">The sequence shown here is derived from an EMBL/GenBank/DDBJ whole genome shotgun (WGS) entry which is preliminary data.</text>
</comment>
<dbReference type="InterPro" id="IPR000361">
    <property type="entry name" value="ATAP_core_dom"/>
</dbReference>
<keyword evidence="3" id="KW-1185">Reference proteome</keyword>
<name>A0A920CGU7_9BACL</name>
<dbReference type="EMBL" id="BORR01000004">
    <property type="protein sequence ID" value="GIO36474.1"/>
    <property type="molecule type" value="Genomic_DNA"/>
</dbReference>
<feature type="domain" description="Core" evidence="1">
    <location>
        <begin position="4"/>
        <end position="105"/>
    </location>
</feature>
<protein>
    <recommendedName>
        <fullName evidence="1">Core domain-containing protein</fullName>
    </recommendedName>
</protein>
<dbReference type="SUPFAM" id="SSF89360">
    <property type="entry name" value="HesB-like domain"/>
    <property type="match status" value="1"/>
</dbReference>